<dbReference type="AlphaFoldDB" id="A0A0M0JI54"/>
<dbReference type="PANTHER" id="PTHR12778:SF9">
    <property type="entry name" value="ACETYL-COENZYME A TRANSPORTER 1"/>
    <property type="match status" value="1"/>
</dbReference>
<feature type="transmembrane region" description="Helical" evidence="5">
    <location>
        <begin position="258"/>
        <end position="280"/>
    </location>
</feature>
<sequence>MEQAVFSTVTLPFALKLLWAPLVDSVYSTVLGRRKTWILPVQAAIGMIMITAGGRVDLLLGPVGGATPVNVKALTALFLAFYFLAATQDIAVDGLALTALSPANRELGATCNAIGQSLGFFLAYVGFIILHSRGLTTLGNFMKVWGWLFLGSIGAVVTMTKNDEHTRPTRNVARNLVDTYGVMAKVLALPSVRSLAVVLLTRGAPFAAFDVLLPLELQANGVKKQQLALLSTMLLPISMASQAVVSRFFRQGASPMRIFVGAAYARLLQGALATGLVFLLRTCVPAGAGVPLWLLGLGLLVLALGAVASSSMFVAQMAFFNRVSDARIGGTYLTMLNTLANLGGQWPGTIVLALKGAINDTPGSAKGFYMVAVGSTLLGIAWLYAMRSHIFALQDRPAKDWLATETEERAH</sequence>
<dbReference type="EMBL" id="JWZX01002875">
    <property type="protein sequence ID" value="KOO26264.1"/>
    <property type="molecule type" value="Genomic_DNA"/>
</dbReference>
<evidence type="ECO:0000256" key="1">
    <source>
        <dbReference type="ARBA" id="ARBA00004141"/>
    </source>
</evidence>
<evidence type="ECO:0000256" key="5">
    <source>
        <dbReference type="SAM" id="Phobius"/>
    </source>
</evidence>
<evidence type="ECO:0000313" key="7">
    <source>
        <dbReference type="Proteomes" id="UP000037460"/>
    </source>
</evidence>
<dbReference type="Pfam" id="PF13000">
    <property type="entry name" value="Acatn"/>
    <property type="match status" value="2"/>
</dbReference>
<feature type="transmembrane region" description="Helical" evidence="5">
    <location>
        <begin position="37"/>
        <end position="56"/>
    </location>
</feature>
<name>A0A0M0JI54_9EUKA</name>
<dbReference type="OrthoDB" id="6415790at2759"/>
<keyword evidence="3 5" id="KW-1133">Transmembrane helix</keyword>
<comment type="subcellular location">
    <subcellularLocation>
        <location evidence="1">Membrane</location>
        <topology evidence="1">Multi-pass membrane protein</topology>
    </subcellularLocation>
</comment>
<evidence type="ECO:0000313" key="6">
    <source>
        <dbReference type="EMBL" id="KOO26264.1"/>
    </source>
</evidence>
<feature type="transmembrane region" description="Helical" evidence="5">
    <location>
        <begin position="144"/>
        <end position="160"/>
    </location>
</feature>
<dbReference type="Proteomes" id="UP000037460">
    <property type="component" value="Unassembled WGS sequence"/>
</dbReference>
<dbReference type="InterPro" id="IPR004752">
    <property type="entry name" value="AmpG_permease/AT-1"/>
</dbReference>
<gene>
    <name evidence="6" type="ORF">Ctob_008313</name>
</gene>
<evidence type="ECO:0000256" key="4">
    <source>
        <dbReference type="ARBA" id="ARBA00023136"/>
    </source>
</evidence>
<dbReference type="GO" id="GO:0016020">
    <property type="term" value="C:membrane"/>
    <property type="evidence" value="ECO:0007669"/>
    <property type="project" value="UniProtKB-SubCell"/>
</dbReference>
<organism evidence="6 7">
    <name type="scientific">Chrysochromulina tobinii</name>
    <dbReference type="NCBI Taxonomy" id="1460289"/>
    <lineage>
        <taxon>Eukaryota</taxon>
        <taxon>Haptista</taxon>
        <taxon>Haptophyta</taxon>
        <taxon>Prymnesiophyceae</taxon>
        <taxon>Prymnesiales</taxon>
        <taxon>Chrysochromulinaceae</taxon>
        <taxon>Chrysochromulina</taxon>
    </lineage>
</organism>
<feature type="transmembrane region" description="Helical" evidence="5">
    <location>
        <begin position="366"/>
        <end position="386"/>
    </location>
</feature>
<keyword evidence="7" id="KW-1185">Reference proteome</keyword>
<reference evidence="7" key="1">
    <citation type="journal article" date="2015" name="PLoS Genet.">
        <title>Genome Sequence and Transcriptome Analyses of Chrysochromulina tobin: Metabolic Tools for Enhanced Algal Fitness in the Prominent Order Prymnesiales (Haptophyceae).</title>
        <authorList>
            <person name="Hovde B.T."/>
            <person name="Deodato C.R."/>
            <person name="Hunsperger H.M."/>
            <person name="Ryken S.A."/>
            <person name="Yost W."/>
            <person name="Jha R.K."/>
            <person name="Patterson J."/>
            <person name="Monnat R.J. Jr."/>
            <person name="Barlow S.B."/>
            <person name="Starkenburg S.R."/>
            <person name="Cattolico R.A."/>
        </authorList>
    </citation>
    <scope>NUCLEOTIDE SEQUENCE</scope>
    <source>
        <strain evidence="7">CCMP291</strain>
    </source>
</reference>
<keyword evidence="2 5" id="KW-0812">Transmembrane</keyword>
<proteinExistence type="predicted"/>
<comment type="caution">
    <text evidence="6">The sequence shown here is derived from an EMBL/GenBank/DDBJ whole genome shotgun (WGS) entry which is preliminary data.</text>
</comment>
<feature type="transmembrane region" description="Helical" evidence="5">
    <location>
        <begin position="76"/>
        <end position="101"/>
    </location>
</feature>
<feature type="transmembrane region" description="Helical" evidence="5">
    <location>
        <begin position="332"/>
        <end position="354"/>
    </location>
</feature>
<dbReference type="SUPFAM" id="SSF103473">
    <property type="entry name" value="MFS general substrate transporter"/>
    <property type="match status" value="1"/>
</dbReference>
<feature type="transmembrane region" description="Helical" evidence="5">
    <location>
        <begin position="292"/>
        <end position="320"/>
    </location>
</feature>
<dbReference type="PANTHER" id="PTHR12778">
    <property type="entry name" value="SOLUTE CARRIER FAMILY 33 ACETYL-COA TRANSPORTER -RELATED"/>
    <property type="match status" value="1"/>
</dbReference>
<feature type="transmembrane region" description="Helical" evidence="5">
    <location>
        <begin position="113"/>
        <end position="132"/>
    </location>
</feature>
<evidence type="ECO:0000256" key="2">
    <source>
        <dbReference type="ARBA" id="ARBA00022692"/>
    </source>
</evidence>
<dbReference type="GO" id="GO:0035348">
    <property type="term" value="P:acetyl-CoA transmembrane transport"/>
    <property type="evidence" value="ECO:0007669"/>
    <property type="project" value="InterPro"/>
</dbReference>
<dbReference type="InterPro" id="IPR036259">
    <property type="entry name" value="MFS_trans_sf"/>
</dbReference>
<accession>A0A0M0JI54</accession>
<evidence type="ECO:0000256" key="3">
    <source>
        <dbReference type="ARBA" id="ARBA00022989"/>
    </source>
</evidence>
<dbReference type="GO" id="GO:0008521">
    <property type="term" value="F:acetyl-CoA transmembrane transporter activity"/>
    <property type="evidence" value="ECO:0007669"/>
    <property type="project" value="InterPro"/>
</dbReference>
<keyword evidence="4 5" id="KW-0472">Membrane</keyword>
<protein>
    <submittedName>
        <fullName evidence="6">Acetyl-coenzyme a</fullName>
    </submittedName>
</protein>
<dbReference type="InterPro" id="IPR024371">
    <property type="entry name" value="AcetylCoA_trans_1-like"/>
</dbReference>